<feature type="region of interest" description="Disordered" evidence="1">
    <location>
        <begin position="45"/>
        <end position="85"/>
    </location>
</feature>
<dbReference type="Proteomes" id="UP000198748">
    <property type="component" value="Unassembled WGS sequence"/>
</dbReference>
<keyword evidence="2" id="KW-0472">Membrane</keyword>
<feature type="transmembrane region" description="Helical" evidence="2">
    <location>
        <begin position="6"/>
        <end position="30"/>
    </location>
</feature>
<evidence type="ECO:0008006" key="5">
    <source>
        <dbReference type="Google" id="ProtNLM"/>
    </source>
</evidence>
<dbReference type="RefSeq" id="WP_090147484.1">
    <property type="nucleotide sequence ID" value="NZ_FNAN01000003.1"/>
</dbReference>
<dbReference type="InterPro" id="IPR032272">
    <property type="entry name" value="DUF4834"/>
</dbReference>
<feature type="compositionally biased region" description="Basic and acidic residues" evidence="1">
    <location>
        <begin position="71"/>
        <end position="85"/>
    </location>
</feature>
<dbReference type="EMBL" id="FNAN01000003">
    <property type="protein sequence ID" value="SDE06314.1"/>
    <property type="molecule type" value="Genomic_DNA"/>
</dbReference>
<accession>A0A1G6ZU37</accession>
<evidence type="ECO:0000256" key="2">
    <source>
        <dbReference type="SAM" id="Phobius"/>
    </source>
</evidence>
<dbReference type="Pfam" id="PF16118">
    <property type="entry name" value="DUF4834"/>
    <property type="match status" value="1"/>
</dbReference>
<name>A0A1G6ZU37_9BACT</name>
<evidence type="ECO:0000313" key="4">
    <source>
        <dbReference type="Proteomes" id="UP000198748"/>
    </source>
</evidence>
<reference evidence="4" key="1">
    <citation type="submission" date="2016-10" db="EMBL/GenBank/DDBJ databases">
        <authorList>
            <person name="Varghese N."/>
            <person name="Submissions S."/>
        </authorList>
    </citation>
    <scope>NUCLEOTIDE SEQUENCE [LARGE SCALE GENOMIC DNA]</scope>
    <source>
        <strain evidence="4">DSM 25329</strain>
    </source>
</reference>
<proteinExistence type="predicted"/>
<dbReference type="AlphaFoldDB" id="A0A1G6ZU37"/>
<sequence length="85" mass="9981">MKLVFNILFIFLLLIAFVPFFRRFLFHLLVGRQLIKQQEKAYRAQQQAERARTKPGGIRVDSQPQNGSESSRFKGGEYVDYEDVK</sequence>
<protein>
    <recommendedName>
        <fullName evidence="5">DUF4834 domain-containing protein</fullName>
    </recommendedName>
</protein>
<keyword evidence="2" id="KW-1133">Transmembrane helix</keyword>
<keyword evidence="2" id="KW-0812">Transmembrane</keyword>
<dbReference type="OrthoDB" id="840298at2"/>
<organism evidence="3 4">
    <name type="scientific">Dyadobacter soli</name>
    <dbReference type="NCBI Taxonomy" id="659014"/>
    <lineage>
        <taxon>Bacteria</taxon>
        <taxon>Pseudomonadati</taxon>
        <taxon>Bacteroidota</taxon>
        <taxon>Cytophagia</taxon>
        <taxon>Cytophagales</taxon>
        <taxon>Spirosomataceae</taxon>
        <taxon>Dyadobacter</taxon>
    </lineage>
</organism>
<evidence type="ECO:0000313" key="3">
    <source>
        <dbReference type="EMBL" id="SDE06314.1"/>
    </source>
</evidence>
<evidence type="ECO:0000256" key="1">
    <source>
        <dbReference type="SAM" id="MobiDB-lite"/>
    </source>
</evidence>
<gene>
    <name evidence="3" type="ORF">SAMN04487996_103239</name>
</gene>
<keyword evidence="4" id="KW-1185">Reference proteome</keyword>